<protein>
    <recommendedName>
        <fullName evidence="1">4Fe-4S ferredoxin-type domain-containing protein</fullName>
    </recommendedName>
</protein>
<dbReference type="SUPFAM" id="SSF54862">
    <property type="entry name" value="4Fe-4S ferredoxins"/>
    <property type="match status" value="1"/>
</dbReference>
<dbReference type="Gene3D" id="3.30.70.20">
    <property type="match status" value="1"/>
</dbReference>
<organism evidence="2 3">
    <name type="scientific">Pyrodictium occultum</name>
    <dbReference type="NCBI Taxonomy" id="2309"/>
    <lineage>
        <taxon>Archaea</taxon>
        <taxon>Thermoproteota</taxon>
        <taxon>Thermoprotei</taxon>
        <taxon>Desulfurococcales</taxon>
        <taxon>Pyrodictiaceae</taxon>
        <taxon>Pyrodictium</taxon>
    </lineage>
</organism>
<feature type="domain" description="4Fe-4S ferredoxin-type" evidence="1">
    <location>
        <begin position="43"/>
        <end position="72"/>
    </location>
</feature>
<gene>
    <name evidence="2" type="ORF">CF15_06630</name>
</gene>
<dbReference type="AlphaFoldDB" id="A0A0V8RWH9"/>
<name>A0A0V8RWH9_PYROC</name>
<reference evidence="2 3" key="1">
    <citation type="submission" date="2015-11" db="EMBL/GenBank/DDBJ databases">
        <title>Genome sequence of Pyrodictium occultum PL-19, a marine hyperthermophilic archaeon isolated from Volcano, Italy.</title>
        <authorList>
            <person name="Utturkar S."/>
            <person name="Huber H."/>
            <person name="Leptihn S."/>
            <person name="Brown S."/>
            <person name="Stetter K.O."/>
            <person name="Podar M."/>
        </authorList>
    </citation>
    <scope>NUCLEOTIDE SEQUENCE [LARGE SCALE GENOMIC DNA]</scope>
    <source>
        <strain evidence="2 3">PL-19</strain>
    </source>
</reference>
<evidence type="ECO:0000313" key="2">
    <source>
        <dbReference type="EMBL" id="KSW12399.1"/>
    </source>
</evidence>
<proteinExistence type="predicted"/>
<dbReference type="InterPro" id="IPR017896">
    <property type="entry name" value="4Fe4S_Fe-S-bd"/>
</dbReference>
<evidence type="ECO:0000313" key="3">
    <source>
        <dbReference type="Proteomes" id="UP000053352"/>
    </source>
</evidence>
<comment type="caution">
    <text evidence="2">The sequence shown here is derived from an EMBL/GenBank/DDBJ whole genome shotgun (WGS) entry which is preliminary data.</text>
</comment>
<sequence>MAWRRRPEKPCTIVARSIEVLGDLDPEECSSVCPTDALRFDAGRVVVEPGLCTVCLACMAICGPSRIRVVSDWVCPD</sequence>
<dbReference type="Proteomes" id="UP000053352">
    <property type="component" value="Unassembled WGS sequence"/>
</dbReference>
<evidence type="ECO:0000259" key="1">
    <source>
        <dbReference type="PROSITE" id="PS51379"/>
    </source>
</evidence>
<accession>A0A0V8RWH9</accession>
<dbReference type="RefSeq" id="WP_058371083.1">
    <property type="nucleotide sequence ID" value="NZ_LNTB01000001.1"/>
</dbReference>
<dbReference type="PROSITE" id="PS51379">
    <property type="entry name" value="4FE4S_FER_2"/>
    <property type="match status" value="1"/>
</dbReference>
<dbReference type="STRING" id="2309.CF15_06630"/>
<dbReference type="EMBL" id="LNTB01000001">
    <property type="protein sequence ID" value="KSW12399.1"/>
    <property type="molecule type" value="Genomic_DNA"/>
</dbReference>
<dbReference type="OrthoDB" id="15203at2157"/>
<keyword evidence="3" id="KW-1185">Reference proteome</keyword>